<dbReference type="InterPro" id="IPR052337">
    <property type="entry name" value="SAT4-like"/>
</dbReference>
<evidence type="ECO:0000256" key="5">
    <source>
        <dbReference type="ARBA" id="ARBA00038359"/>
    </source>
</evidence>
<evidence type="ECO:0000313" key="9">
    <source>
        <dbReference type="EMBL" id="KAH7071691.1"/>
    </source>
</evidence>
<feature type="transmembrane region" description="Helical" evidence="7">
    <location>
        <begin position="177"/>
        <end position="201"/>
    </location>
</feature>
<feature type="transmembrane region" description="Helical" evidence="7">
    <location>
        <begin position="213"/>
        <end position="235"/>
    </location>
</feature>
<evidence type="ECO:0000256" key="4">
    <source>
        <dbReference type="ARBA" id="ARBA00023136"/>
    </source>
</evidence>
<evidence type="ECO:0000256" key="2">
    <source>
        <dbReference type="ARBA" id="ARBA00022692"/>
    </source>
</evidence>
<feature type="region of interest" description="Disordered" evidence="6">
    <location>
        <begin position="340"/>
        <end position="361"/>
    </location>
</feature>
<dbReference type="AlphaFoldDB" id="A0A8K0QUY0"/>
<dbReference type="GO" id="GO:0016020">
    <property type="term" value="C:membrane"/>
    <property type="evidence" value="ECO:0007669"/>
    <property type="project" value="UniProtKB-SubCell"/>
</dbReference>
<evidence type="ECO:0000313" key="10">
    <source>
        <dbReference type="Proteomes" id="UP000813461"/>
    </source>
</evidence>
<evidence type="ECO:0000256" key="7">
    <source>
        <dbReference type="SAM" id="Phobius"/>
    </source>
</evidence>
<feature type="transmembrane region" description="Helical" evidence="7">
    <location>
        <begin position="6"/>
        <end position="26"/>
    </location>
</feature>
<dbReference type="EMBL" id="JAGMVJ010000024">
    <property type="protein sequence ID" value="KAH7071691.1"/>
    <property type="molecule type" value="Genomic_DNA"/>
</dbReference>
<gene>
    <name evidence="9" type="ORF">FB567DRAFT_209074</name>
</gene>
<reference evidence="9" key="1">
    <citation type="journal article" date="2021" name="Nat. Commun.">
        <title>Genetic determinants of endophytism in the Arabidopsis root mycobiome.</title>
        <authorList>
            <person name="Mesny F."/>
            <person name="Miyauchi S."/>
            <person name="Thiergart T."/>
            <person name="Pickel B."/>
            <person name="Atanasova L."/>
            <person name="Karlsson M."/>
            <person name="Huettel B."/>
            <person name="Barry K.W."/>
            <person name="Haridas S."/>
            <person name="Chen C."/>
            <person name="Bauer D."/>
            <person name="Andreopoulos W."/>
            <person name="Pangilinan J."/>
            <person name="LaButti K."/>
            <person name="Riley R."/>
            <person name="Lipzen A."/>
            <person name="Clum A."/>
            <person name="Drula E."/>
            <person name="Henrissat B."/>
            <person name="Kohler A."/>
            <person name="Grigoriev I.V."/>
            <person name="Martin F.M."/>
            <person name="Hacquard S."/>
        </authorList>
    </citation>
    <scope>NUCLEOTIDE SEQUENCE</scope>
    <source>
        <strain evidence="9">MPI-SDFR-AT-0120</strain>
    </source>
</reference>
<dbReference type="OrthoDB" id="2988756at2759"/>
<feature type="transmembrane region" description="Helical" evidence="7">
    <location>
        <begin position="130"/>
        <end position="157"/>
    </location>
</feature>
<comment type="subcellular location">
    <subcellularLocation>
        <location evidence="1">Membrane</location>
        <topology evidence="1">Multi-pass membrane protein</topology>
    </subcellularLocation>
</comment>
<feature type="transmembrane region" description="Helical" evidence="7">
    <location>
        <begin position="100"/>
        <end position="118"/>
    </location>
</feature>
<comment type="caution">
    <text evidence="9">The sequence shown here is derived from an EMBL/GenBank/DDBJ whole genome shotgun (WGS) entry which is preliminary data.</text>
</comment>
<dbReference type="InterPro" id="IPR049326">
    <property type="entry name" value="Rhodopsin_dom_fungi"/>
</dbReference>
<proteinExistence type="inferred from homology"/>
<keyword evidence="10" id="KW-1185">Reference proteome</keyword>
<comment type="similarity">
    <text evidence="5">Belongs to the SAT4 family.</text>
</comment>
<evidence type="ECO:0000256" key="6">
    <source>
        <dbReference type="SAM" id="MobiDB-lite"/>
    </source>
</evidence>
<sequence length="387" mass="43137">MAVSPLEAALIETWTLFAVGSIFIILRVFSRTRLVGLAGYHADDYLIFFAWTCYAGMTVAAHIVGGTGDTSHLTMEQRLSFTPEQAALRQKGTKWFMVGWYTYIGLIWTLKLNMLFLYRRVVSLVWVKTFIVPTMAFVGVTGVSILILFATACRPFHKLWQILPDPGKYCMPQSPAFLITVLILNLVTDLCIILIPIPIILPLRISWGRKIGLLILFTAGIFVMIAAILRVYFVLALQRGETAAIWSCREDVVAVIIGQATMVRPMFTRRFWSADPMSSYSYESNKPSSGSHELSTGSNIKSKAERLGFRQVKDPYNVSVLRTVEGHGSEEEIIAQGDGDMANHKNHQAPPQALREQEPGDGIVVKREVDISTEPAKGQVHQSWAAV</sequence>
<keyword evidence="4 7" id="KW-0472">Membrane</keyword>
<dbReference type="PANTHER" id="PTHR33048:SF2">
    <property type="entry name" value="SRPK"/>
    <property type="match status" value="1"/>
</dbReference>
<protein>
    <recommendedName>
        <fullName evidence="8">Rhodopsin domain-containing protein</fullName>
    </recommendedName>
</protein>
<dbReference type="PANTHER" id="PTHR33048">
    <property type="entry name" value="PTH11-LIKE INTEGRAL MEMBRANE PROTEIN (AFU_ORTHOLOGUE AFUA_5G11245)"/>
    <property type="match status" value="1"/>
</dbReference>
<evidence type="ECO:0000259" key="8">
    <source>
        <dbReference type="Pfam" id="PF20684"/>
    </source>
</evidence>
<keyword evidence="2 7" id="KW-0812">Transmembrane</keyword>
<feature type="transmembrane region" description="Helical" evidence="7">
    <location>
        <begin position="46"/>
        <end position="65"/>
    </location>
</feature>
<dbReference type="Proteomes" id="UP000813461">
    <property type="component" value="Unassembled WGS sequence"/>
</dbReference>
<dbReference type="Pfam" id="PF20684">
    <property type="entry name" value="Fung_rhodopsin"/>
    <property type="match status" value="1"/>
</dbReference>
<name>A0A8K0QUY0_9PLEO</name>
<feature type="domain" description="Rhodopsin" evidence="8">
    <location>
        <begin position="27"/>
        <end position="268"/>
    </location>
</feature>
<accession>A0A8K0QUY0</accession>
<evidence type="ECO:0000256" key="3">
    <source>
        <dbReference type="ARBA" id="ARBA00022989"/>
    </source>
</evidence>
<keyword evidence="3 7" id="KW-1133">Transmembrane helix</keyword>
<evidence type="ECO:0000256" key="1">
    <source>
        <dbReference type="ARBA" id="ARBA00004141"/>
    </source>
</evidence>
<organism evidence="9 10">
    <name type="scientific">Paraphoma chrysanthemicola</name>
    <dbReference type="NCBI Taxonomy" id="798071"/>
    <lineage>
        <taxon>Eukaryota</taxon>
        <taxon>Fungi</taxon>
        <taxon>Dikarya</taxon>
        <taxon>Ascomycota</taxon>
        <taxon>Pezizomycotina</taxon>
        <taxon>Dothideomycetes</taxon>
        <taxon>Pleosporomycetidae</taxon>
        <taxon>Pleosporales</taxon>
        <taxon>Pleosporineae</taxon>
        <taxon>Phaeosphaeriaceae</taxon>
        <taxon>Paraphoma</taxon>
    </lineage>
</organism>